<dbReference type="SUPFAM" id="SSF55781">
    <property type="entry name" value="GAF domain-like"/>
    <property type="match status" value="1"/>
</dbReference>
<reference evidence="10" key="1">
    <citation type="submission" date="2022-04" db="EMBL/GenBank/DDBJ databases">
        <title>Tomato heritable bacteria conferring resistance against bacterial wilt.</title>
        <authorList>
            <person name="Yin J."/>
        </authorList>
    </citation>
    <scope>NUCLEOTIDE SEQUENCE</scope>
    <source>
        <strain evidence="10">Cra20</strain>
    </source>
</reference>
<dbReference type="PANTHER" id="PTHR44936">
    <property type="entry name" value="SENSOR PROTEIN CREC"/>
    <property type="match status" value="1"/>
</dbReference>
<feature type="transmembrane region" description="Helical" evidence="8">
    <location>
        <begin position="129"/>
        <end position="150"/>
    </location>
</feature>
<keyword evidence="5 10" id="KW-0418">Kinase</keyword>
<dbReference type="SMART" id="SM00387">
    <property type="entry name" value="HATPase_c"/>
    <property type="match status" value="1"/>
</dbReference>
<keyword evidence="8" id="KW-0812">Transmembrane</keyword>
<keyword evidence="6" id="KW-0902">Two-component regulatory system</keyword>
<dbReference type="Pfam" id="PF02518">
    <property type="entry name" value="HATPase_c"/>
    <property type="match status" value="1"/>
</dbReference>
<dbReference type="InterPro" id="IPR036890">
    <property type="entry name" value="HATPase_C_sf"/>
</dbReference>
<feature type="transmembrane region" description="Helical" evidence="8">
    <location>
        <begin position="190"/>
        <end position="208"/>
    </location>
</feature>
<keyword evidence="8" id="KW-1133">Transmembrane helix</keyword>
<gene>
    <name evidence="10" type="primary">prsK</name>
    <name evidence="10" type="ORF">MZO42_10275</name>
</gene>
<dbReference type="Gene3D" id="3.30.565.10">
    <property type="entry name" value="Histidine kinase-like ATPase, C-terminal domain"/>
    <property type="match status" value="1"/>
</dbReference>
<dbReference type="InterPro" id="IPR014265">
    <property type="entry name" value="XrtA/PrsK"/>
</dbReference>
<feature type="domain" description="Histidine kinase" evidence="9">
    <location>
        <begin position="473"/>
        <end position="675"/>
    </location>
</feature>
<feature type="transmembrane region" description="Helical" evidence="8">
    <location>
        <begin position="229"/>
        <end position="250"/>
    </location>
</feature>
<dbReference type="InterPro" id="IPR029016">
    <property type="entry name" value="GAF-like_dom_sf"/>
</dbReference>
<comment type="caution">
    <text evidence="10">The sequence shown here is derived from an EMBL/GenBank/DDBJ whole genome shotgun (WGS) entry which is preliminary data.</text>
</comment>
<comment type="catalytic activity">
    <reaction evidence="1">
        <text>ATP + protein L-histidine = ADP + protein N-phospho-L-histidine.</text>
        <dbReference type="EC" id="2.7.13.3"/>
    </reaction>
</comment>
<dbReference type="CDD" id="cd00082">
    <property type="entry name" value="HisKA"/>
    <property type="match status" value="1"/>
</dbReference>
<evidence type="ECO:0000256" key="6">
    <source>
        <dbReference type="ARBA" id="ARBA00023012"/>
    </source>
</evidence>
<feature type="transmembrane region" description="Helical" evidence="8">
    <location>
        <begin position="90"/>
        <end position="109"/>
    </location>
</feature>
<dbReference type="InterPro" id="IPR003661">
    <property type="entry name" value="HisK_dim/P_dom"/>
</dbReference>
<dbReference type="InterPro" id="IPR050980">
    <property type="entry name" value="2C_sensor_his_kinase"/>
</dbReference>
<evidence type="ECO:0000256" key="8">
    <source>
        <dbReference type="SAM" id="Phobius"/>
    </source>
</evidence>
<evidence type="ECO:0000256" key="3">
    <source>
        <dbReference type="ARBA" id="ARBA00022553"/>
    </source>
</evidence>
<protein>
    <recommendedName>
        <fullName evidence="2">histidine kinase</fullName>
        <ecNumber evidence="2">2.7.13.3</ecNumber>
    </recommendedName>
</protein>
<proteinExistence type="predicted"/>
<dbReference type="Gene3D" id="3.30.450.40">
    <property type="match status" value="1"/>
</dbReference>
<keyword evidence="3" id="KW-0597">Phosphoprotein</keyword>
<organism evidence="10">
    <name type="scientific">Sphingomonas psychrotolerans</name>
    <dbReference type="NCBI Taxonomy" id="1327635"/>
    <lineage>
        <taxon>Bacteria</taxon>
        <taxon>Pseudomonadati</taxon>
        <taxon>Pseudomonadota</taxon>
        <taxon>Alphaproteobacteria</taxon>
        <taxon>Sphingomonadales</taxon>
        <taxon>Sphingomonadaceae</taxon>
        <taxon>Sphingomonas</taxon>
    </lineage>
</organism>
<keyword evidence="7" id="KW-0843">Virulence</keyword>
<evidence type="ECO:0000256" key="4">
    <source>
        <dbReference type="ARBA" id="ARBA00022679"/>
    </source>
</evidence>
<dbReference type="PROSITE" id="PS50109">
    <property type="entry name" value="HIS_KIN"/>
    <property type="match status" value="1"/>
</dbReference>
<feature type="transmembrane region" description="Helical" evidence="8">
    <location>
        <begin position="37"/>
        <end position="60"/>
    </location>
</feature>
<sequence length="685" mass="73146">MTATLILWSHALAALLFGGLTLWTVRGSAIGLPRRPLAAALALTALWALAVAGIGAGDMVTRIFETLRTLGWLGFMVTLHRRDANVRPPLALGSVYGVVALVSLATLLLHVTAAAGNPEAAGPVESAALLLRMLVAVAALVLMQALYSALNPSAGGGLRWIVAALAGLWVADFALFCTEYLSAQPHPQSIAARGVAMIAVALAMVTALQRKGELSVQVSRTVAYQSLSLVAIGAYFALLALATSALATIGGSNARVFQTAFVLGSTVAILTLVSNGWLRAWIKVKLAKHFFRHRYDYRAEWMRFTETLGAPDGAAPLDERIVKAIADLTDSPAGLLLVPGDGGLEPGASWNWDRTKLPAAADPALANHLADTGRIIELDALRTDPRGSDSAAVPRWMLDAPDAWVLVPLPHLGRLAGAILLARPPLDRALDWEDFDLLKIAGRQVASYLAEARAQEALAEAQRFDEFNRRFAFILHDIKNLVSQLTLTARNAERHADKPEFRADMVATLQDSAERMNALLARLSQHHRGRREAPHPVDIVALVERAATARTRQHPVNVTSPSSAVAHADPAGLEQLLRHLVQNAIEASPADAPVTLAIGADGTHVTIDVIDRGCGMSPAFVRDKLFKPFVSSKPDGFGIGAFEARQLAAAMGGQIEVASREGEGTRFRVRLNAAHAADLREERAA</sequence>
<dbReference type="EC" id="2.7.13.3" evidence="2"/>
<dbReference type="InterPro" id="IPR004358">
    <property type="entry name" value="Sig_transdc_His_kin-like_C"/>
</dbReference>
<feature type="transmembrane region" description="Helical" evidence="8">
    <location>
        <begin position="157"/>
        <end position="178"/>
    </location>
</feature>
<evidence type="ECO:0000313" key="10">
    <source>
        <dbReference type="EMBL" id="MDT8759084.1"/>
    </source>
</evidence>
<evidence type="ECO:0000256" key="5">
    <source>
        <dbReference type="ARBA" id="ARBA00022777"/>
    </source>
</evidence>
<dbReference type="EMBL" id="JALMLT010000002">
    <property type="protein sequence ID" value="MDT8759084.1"/>
    <property type="molecule type" value="Genomic_DNA"/>
</dbReference>
<dbReference type="InterPro" id="IPR005467">
    <property type="entry name" value="His_kinase_dom"/>
</dbReference>
<evidence type="ECO:0000256" key="7">
    <source>
        <dbReference type="ARBA" id="ARBA00023026"/>
    </source>
</evidence>
<evidence type="ECO:0000256" key="2">
    <source>
        <dbReference type="ARBA" id="ARBA00012438"/>
    </source>
</evidence>
<dbReference type="PRINTS" id="PR00344">
    <property type="entry name" value="BCTRLSENSOR"/>
</dbReference>
<keyword evidence="8" id="KW-0472">Membrane</keyword>
<dbReference type="PANTHER" id="PTHR44936:SF9">
    <property type="entry name" value="SENSOR PROTEIN CREC"/>
    <property type="match status" value="1"/>
</dbReference>
<keyword evidence="4 10" id="KW-0808">Transferase</keyword>
<evidence type="ECO:0000259" key="9">
    <source>
        <dbReference type="PROSITE" id="PS50109"/>
    </source>
</evidence>
<feature type="transmembrane region" description="Helical" evidence="8">
    <location>
        <begin position="256"/>
        <end position="278"/>
    </location>
</feature>
<name>A0ABU3N5G2_9SPHN</name>
<dbReference type="SUPFAM" id="SSF55874">
    <property type="entry name" value="ATPase domain of HSP90 chaperone/DNA topoisomerase II/histidine kinase"/>
    <property type="match status" value="1"/>
</dbReference>
<dbReference type="InterPro" id="IPR003594">
    <property type="entry name" value="HATPase_dom"/>
</dbReference>
<evidence type="ECO:0000256" key="1">
    <source>
        <dbReference type="ARBA" id="ARBA00000085"/>
    </source>
</evidence>
<dbReference type="GO" id="GO:0004673">
    <property type="term" value="F:protein histidine kinase activity"/>
    <property type="evidence" value="ECO:0007669"/>
    <property type="project" value="UniProtKB-EC"/>
</dbReference>
<dbReference type="NCBIfam" id="TIGR02916">
    <property type="entry name" value="PEP_his_kin"/>
    <property type="match status" value="1"/>
</dbReference>
<accession>A0ABU3N5G2</accession>